<dbReference type="AlphaFoldDB" id="A0A5N7D8R5"/>
<proteinExistence type="predicted"/>
<dbReference type="OrthoDB" id="3350591at2759"/>
<sequence length="273" mass="30977">MNPENPLNLQREGVPGEWDVEDKLFEILTTYLPPVSDMTAGQAAEQINRLFPANRPEGSDKESPESFLFEFWDLMIKVACQLDHEEIPMQRFVNLLKALRQLPANVVLGDGTPAWRDLPHFSMYLSEEWNSFNPRESGPDDERLCRWINLNGLMIYLDNGELLDGLSRALVTISLCLESDEGKAQASVMSLVPAAAKWFKLCGSKIYKASQAGECRDSEVRGQLWKGDPGYCMPRWEFWRTRLAQLAEYPESEQITKEMCLTALSVMDQAAGH</sequence>
<evidence type="ECO:0000313" key="2">
    <source>
        <dbReference type="Proteomes" id="UP000325579"/>
    </source>
</evidence>
<gene>
    <name evidence="1" type="ORF">BDV37DRAFT_284844</name>
</gene>
<evidence type="ECO:0000313" key="1">
    <source>
        <dbReference type="EMBL" id="KAE8402363.1"/>
    </source>
</evidence>
<dbReference type="Pfam" id="PF12311">
    <property type="entry name" value="DUF3632"/>
    <property type="match status" value="1"/>
</dbReference>
<name>A0A5N7D8R5_9EURO</name>
<accession>A0A5N7D8R5</accession>
<dbReference type="RefSeq" id="XP_031939682.1">
    <property type="nucleotide sequence ID" value="XM_032087590.1"/>
</dbReference>
<dbReference type="EMBL" id="ML736789">
    <property type="protein sequence ID" value="KAE8402363.1"/>
    <property type="molecule type" value="Genomic_DNA"/>
</dbReference>
<organism evidence="1 2">
    <name type="scientific">Aspergillus pseudonomiae</name>
    <dbReference type="NCBI Taxonomy" id="1506151"/>
    <lineage>
        <taxon>Eukaryota</taxon>
        <taxon>Fungi</taxon>
        <taxon>Dikarya</taxon>
        <taxon>Ascomycota</taxon>
        <taxon>Pezizomycotina</taxon>
        <taxon>Eurotiomycetes</taxon>
        <taxon>Eurotiomycetidae</taxon>
        <taxon>Eurotiales</taxon>
        <taxon>Aspergillaceae</taxon>
        <taxon>Aspergillus</taxon>
        <taxon>Aspergillus subgen. Circumdati</taxon>
    </lineage>
</organism>
<dbReference type="PANTHER" id="PTHR38797:SF4">
    <property type="entry name" value="NUCLEAR PORE COMPLEX PROTEIN NUP85"/>
    <property type="match status" value="1"/>
</dbReference>
<keyword evidence="2" id="KW-1185">Reference proteome</keyword>
<dbReference type="InterPro" id="IPR022085">
    <property type="entry name" value="OpdG"/>
</dbReference>
<dbReference type="Proteomes" id="UP000325579">
    <property type="component" value="Unassembled WGS sequence"/>
</dbReference>
<protein>
    <submittedName>
        <fullName evidence="1">Uncharacterized protein</fullName>
    </submittedName>
</protein>
<reference evidence="1 2" key="1">
    <citation type="submission" date="2019-04" db="EMBL/GenBank/DDBJ databases">
        <authorList>
            <consortium name="DOE Joint Genome Institute"/>
            <person name="Mondo S."/>
            <person name="Kjaerbolling I."/>
            <person name="Vesth T."/>
            <person name="Frisvad J.C."/>
            <person name="Nybo J.L."/>
            <person name="Theobald S."/>
            <person name="Kildgaard S."/>
            <person name="Isbrandt T."/>
            <person name="Kuo A."/>
            <person name="Sato A."/>
            <person name="Lyhne E.K."/>
            <person name="Kogle M.E."/>
            <person name="Wiebenga A."/>
            <person name="Kun R.S."/>
            <person name="Lubbers R.J."/>
            <person name="Makela M.R."/>
            <person name="Barry K."/>
            <person name="Chovatia M."/>
            <person name="Clum A."/>
            <person name="Daum C."/>
            <person name="Haridas S."/>
            <person name="He G."/>
            <person name="LaButti K."/>
            <person name="Lipzen A."/>
            <person name="Riley R."/>
            <person name="Salamov A."/>
            <person name="Simmons B.A."/>
            <person name="Magnuson J.K."/>
            <person name="Henrissat B."/>
            <person name="Mortensen U.H."/>
            <person name="Larsen T.O."/>
            <person name="Devries R.P."/>
            <person name="Grigoriev I.V."/>
            <person name="Machida M."/>
            <person name="Baker S.E."/>
            <person name="Andersen M.R."/>
            <person name="Cantor M.N."/>
            <person name="Hua S.X."/>
        </authorList>
    </citation>
    <scope>NUCLEOTIDE SEQUENCE [LARGE SCALE GENOMIC DNA]</scope>
    <source>
        <strain evidence="1 2">CBS 119388</strain>
    </source>
</reference>
<dbReference type="GeneID" id="43672281"/>
<dbReference type="InterPro" id="IPR053204">
    <property type="entry name" value="Oxopyrrolidines_Biosynth-assoc"/>
</dbReference>
<dbReference type="PANTHER" id="PTHR38797">
    <property type="entry name" value="NUCLEAR PORE COMPLEX PROTEIN NUP85-RELATED"/>
    <property type="match status" value="1"/>
</dbReference>